<dbReference type="Proteomes" id="UP001295684">
    <property type="component" value="Unassembled WGS sequence"/>
</dbReference>
<protein>
    <submittedName>
        <fullName evidence="1">Uncharacterized protein</fullName>
    </submittedName>
</protein>
<evidence type="ECO:0000313" key="1">
    <source>
        <dbReference type="EMBL" id="CAI2374791.1"/>
    </source>
</evidence>
<dbReference type="AlphaFoldDB" id="A0AAD1XL56"/>
<dbReference type="EMBL" id="CAMPGE010016216">
    <property type="protein sequence ID" value="CAI2374791.1"/>
    <property type="molecule type" value="Genomic_DNA"/>
</dbReference>
<sequence>MDNQEDDYELGKCLSQFGQVKKRSRKNTLSFDMSGKATRKGSVGLSRSTQGALATNFKVNKSSRYGREGEIKTRFPRVRFSKDLEKVLEQNQDDSSPTREIRINIKKSFMNKLRRATVKIKKGEIQKRFYKNRPDNNSILSHRYIPSVSPAEDSSYSMLPSSLTQKPYLRNPSIPHKDQISLLLSSVIKNDCIDKFREKLGLVSTPYGEFMQPQKKEKRIKKQGKALTKKIEFSNSIINSQRCLNSYKITRKKQRYYVKDYKDVEEYDWHI</sequence>
<comment type="caution">
    <text evidence="1">The sequence shown here is derived from an EMBL/GenBank/DDBJ whole genome shotgun (WGS) entry which is preliminary data.</text>
</comment>
<gene>
    <name evidence="1" type="ORF">ECRASSUSDP1_LOCUS16148</name>
</gene>
<keyword evidence="2" id="KW-1185">Reference proteome</keyword>
<accession>A0AAD1XL56</accession>
<reference evidence="1" key="1">
    <citation type="submission" date="2023-07" db="EMBL/GenBank/DDBJ databases">
        <authorList>
            <consortium name="AG Swart"/>
            <person name="Singh M."/>
            <person name="Singh A."/>
            <person name="Seah K."/>
            <person name="Emmerich C."/>
        </authorList>
    </citation>
    <scope>NUCLEOTIDE SEQUENCE</scope>
    <source>
        <strain evidence="1">DP1</strain>
    </source>
</reference>
<evidence type="ECO:0000313" key="2">
    <source>
        <dbReference type="Proteomes" id="UP001295684"/>
    </source>
</evidence>
<proteinExistence type="predicted"/>
<organism evidence="1 2">
    <name type="scientific">Euplotes crassus</name>
    <dbReference type="NCBI Taxonomy" id="5936"/>
    <lineage>
        <taxon>Eukaryota</taxon>
        <taxon>Sar</taxon>
        <taxon>Alveolata</taxon>
        <taxon>Ciliophora</taxon>
        <taxon>Intramacronucleata</taxon>
        <taxon>Spirotrichea</taxon>
        <taxon>Hypotrichia</taxon>
        <taxon>Euplotida</taxon>
        <taxon>Euplotidae</taxon>
        <taxon>Moneuplotes</taxon>
    </lineage>
</organism>
<name>A0AAD1XL56_EUPCR</name>